<dbReference type="EMBL" id="JANKHO010003701">
    <property type="protein sequence ID" value="KAJ3481571.1"/>
    <property type="molecule type" value="Genomic_DNA"/>
</dbReference>
<feature type="compositionally biased region" description="Basic and acidic residues" evidence="1">
    <location>
        <begin position="11"/>
        <end position="23"/>
    </location>
</feature>
<evidence type="ECO:0000256" key="1">
    <source>
        <dbReference type="SAM" id="MobiDB-lite"/>
    </source>
</evidence>
<proteinExistence type="predicted"/>
<feature type="region of interest" description="Disordered" evidence="1">
    <location>
        <begin position="1"/>
        <end position="23"/>
    </location>
</feature>
<gene>
    <name evidence="2" type="ORF">NLJ89_g12198</name>
</gene>
<dbReference type="AlphaFoldDB" id="A0A9W8JMB6"/>
<evidence type="ECO:0000313" key="2">
    <source>
        <dbReference type="EMBL" id="KAJ3481571.1"/>
    </source>
</evidence>
<organism evidence="2 3">
    <name type="scientific">Agrocybe chaxingu</name>
    <dbReference type="NCBI Taxonomy" id="84603"/>
    <lineage>
        <taxon>Eukaryota</taxon>
        <taxon>Fungi</taxon>
        <taxon>Dikarya</taxon>
        <taxon>Basidiomycota</taxon>
        <taxon>Agaricomycotina</taxon>
        <taxon>Agaricomycetes</taxon>
        <taxon>Agaricomycetidae</taxon>
        <taxon>Agaricales</taxon>
        <taxon>Agaricineae</taxon>
        <taxon>Strophariaceae</taxon>
        <taxon>Agrocybe</taxon>
    </lineage>
</organism>
<evidence type="ECO:0000313" key="3">
    <source>
        <dbReference type="Proteomes" id="UP001148786"/>
    </source>
</evidence>
<name>A0A9W8JMB6_9AGAR</name>
<dbReference type="Proteomes" id="UP001148786">
    <property type="component" value="Unassembled WGS sequence"/>
</dbReference>
<sequence length="166" mass="17105">MFELENAGEGGPERALSRGADRVSEVDPAIEGVGEGEGGTMGFWVASGLEGGFGTSGEVIAGLRFELDPDEDSERGEGRRGDDLADVLELAAGPKEEGVDGEVERNAYRSSNPFLFPSLNEEKLLDLGRRPGACGVNPALGMGVEPVGAVSGVVIEFAPGEPSAAN</sequence>
<keyword evidence="3" id="KW-1185">Reference proteome</keyword>
<comment type="caution">
    <text evidence="2">The sequence shown here is derived from an EMBL/GenBank/DDBJ whole genome shotgun (WGS) entry which is preliminary data.</text>
</comment>
<accession>A0A9W8JMB6</accession>
<protein>
    <submittedName>
        <fullName evidence="2">Uncharacterized protein</fullName>
    </submittedName>
</protein>
<reference evidence="2" key="1">
    <citation type="submission" date="2022-07" db="EMBL/GenBank/DDBJ databases">
        <title>Genome Sequence of Agrocybe chaxingu.</title>
        <authorList>
            <person name="Buettner E."/>
        </authorList>
    </citation>
    <scope>NUCLEOTIDE SEQUENCE</scope>
    <source>
        <strain evidence="2">MP-N11</strain>
    </source>
</reference>